<dbReference type="InterPro" id="IPR021327">
    <property type="entry name" value="DUF2934"/>
</dbReference>
<reference evidence="2 4" key="1">
    <citation type="journal article" date="2022" name="Curr. Microbiol.">
        <title>Xanthomonas indica sp. nov., a Novel Member of Non-Pathogenic Xanthomonas Community from Healthy Rice Seeds.</title>
        <authorList>
            <person name="Rana R."/>
            <person name="Madhavan V.N."/>
            <person name="Saroha T."/>
            <person name="Bansal K."/>
            <person name="Kaur A."/>
            <person name="Sonti R.V."/>
            <person name="Patel H.K."/>
            <person name="Patil P.B."/>
        </authorList>
    </citation>
    <scope>NUCLEOTIDE SEQUENCE [LARGE SCALE GENOMIC DNA]</scope>
    <source>
        <strain evidence="2 4">PPL560</strain>
    </source>
</reference>
<feature type="compositionally biased region" description="Basic and acidic residues" evidence="1">
    <location>
        <begin position="41"/>
        <end position="51"/>
    </location>
</feature>
<sequence>MDAETRQRRIRQLAHEIWEAEGRPDGHAARHWAMAERLADAEAAAEAHVDADALPPPQSLRSAGNGSASS</sequence>
<name>A0AAU8I522_9XANT</name>
<evidence type="ECO:0000313" key="3">
    <source>
        <dbReference type="EMBL" id="XCI80480.1"/>
    </source>
</evidence>
<dbReference type="EMBL" id="JAKJPQ010000008">
    <property type="protein sequence ID" value="MCI2262108.1"/>
    <property type="molecule type" value="Genomic_DNA"/>
</dbReference>
<accession>A0AAU8I522</accession>
<dbReference type="AlphaFoldDB" id="A0AAU8I522"/>
<evidence type="ECO:0000313" key="2">
    <source>
        <dbReference type="EMBL" id="MCI2262108.1"/>
    </source>
</evidence>
<proteinExistence type="predicted"/>
<gene>
    <name evidence="2" type="ORF">L3V74_11195</name>
    <name evidence="3" type="ORF">Q7W82_19875</name>
</gene>
<keyword evidence="4" id="KW-1185">Reference proteome</keyword>
<evidence type="ECO:0000256" key="1">
    <source>
        <dbReference type="SAM" id="MobiDB-lite"/>
    </source>
</evidence>
<dbReference type="EMBL" id="CP131914">
    <property type="protein sequence ID" value="XCI80480.1"/>
    <property type="molecule type" value="Genomic_DNA"/>
</dbReference>
<evidence type="ECO:0000313" key="4">
    <source>
        <dbReference type="Proteomes" id="UP001430647"/>
    </source>
</evidence>
<reference evidence="3" key="3">
    <citation type="submission" date="2023-08" db="EMBL/GenBank/DDBJ databases">
        <title>Complete genome sequence of Xanthomonas indica.</title>
        <authorList>
            <person name="Patil P.B."/>
            <person name="Rana R."/>
        </authorList>
    </citation>
    <scope>NUCLEOTIDE SEQUENCE</scope>
    <source>
        <strain evidence="3">PPL560</strain>
    </source>
</reference>
<dbReference type="Pfam" id="PF11154">
    <property type="entry name" value="DUF2934"/>
    <property type="match status" value="1"/>
</dbReference>
<organism evidence="3">
    <name type="scientific">Xanthomonas indica</name>
    <dbReference type="NCBI Taxonomy" id="2912242"/>
    <lineage>
        <taxon>Bacteria</taxon>
        <taxon>Pseudomonadati</taxon>
        <taxon>Pseudomonadota</taxon>
        <taxon>Gammaproteobacteria</taxon>
        <taxon>Lysobacterales</taxon>
        <taxon>Lysobacteraceae</taxon>
        <taxon>Xanthomonas</taxon>
    </lineage>
</organism>
<dbReference type="RefSeq" id="WP_160945488.1">
    <property type="nucleotide sequence ID" value="NZ_CP131914.1"/>
</dbReference>
<dbReference type="Proteomes" id="UP001430647">
    <property type="component" value="Unassembled WGS sequence"/>
</dbReference>
<reference evidence="2" key="2">
    <citation type="submission" date="2022-01" db="EMBL/GenBank/DDBJ databases">
        <authorList>
            <person name="Rana R."/>
            <person name="Patil P.B."/>
        </authorList>
    </citation>
    <scope>NUCLEOTIDE SEQUENCE</scope>
    <source>
        <strain evidence="2">PPL560</strain>
    </source>
</reference>
<feature type="compositionally biased region" description="Polar residues" evidence="1">
    <location>
        <begin position="59"/>
        <end position="70"/>
    </location>
</feature>
<dbReference type="KEGG" id="xin:Q7W82_19875"/>
<feature type="region of interest" description="Disordered" evidence="1">
    <location>
        <begin position="41"/>
        <end position="70"/>
    </location>
</feature>
<protein>
    <submittedName>
        <fullName evidence="3">DUF2934 domain-containing protein</fullName>
    </submittedName>
</protein>